<dbReference type="RefSeq" id="WP_140847974.1">
    <property type="nucleotide sequence ID" value="NZ_CP038197.1"/>
</dbReference>
<comment type="caution">
    <text evidence="3">The sequence shown here is derived from an EMBL/GenBank/DDBJ whole genome shotgun (WGS) entry which is preliminary data.</text>
</comment>
<evidence type="ECO:0000256" key="1">
    <source>
        <dbReference type="SAM" id="Coils"/>
    </source>
</evidence>
<keyword evidence="2" id="KW-0812">Transmembrane</keyword>
<proteinExistence type="predicted"/>
<feature type="coiled-coil region" evidence="1">
    <location>
        <begin position="58"/>
        <end position="92"/>
    </location>
</feature>
<name>A0A3D9XJF9_PARVE</name>
<reference evidence="3 4" key="1">
    <citation type="submission" date="2018-08" db="EMBL/GenBank/DDBJ databases">
        <title>Genomic Encyclopedia of Archaeal and Bacterial Type Strains, Phase II (KMG-II): from individual species to whole genera.</title>
        <authorList>
            <person name="Goeker M."/>
        </authorList>
    </citation>
    <scope>NUCLEOTIDE SEQUENCE [LARGE SCALE GENOMIC DNA]</scope>
    <source>
        <strain evidence="3 4">DSM 17099</strain>
    </source>
</reference>
<organism evidence="3 4">
    <name type="scientific">Paracoccus versutus</name>
    <name type="common">Thiobacillus versutus</name>
    <dbReference type="NCBI Taxonomy" id="34007"/>
    <lineage>
        <taxon>Bacteria</taxon>
        <taxon>Pseudomonadati</taxon>
        <taxon>Pseudomonadota</taxon>
        <taxon>Alphaproteobacteria</taxon>
        <taxon>Rhodobacterales</taxon>
        <taxon>Paracoccaceae</taxon>
        <taxon>Paracoccus</taxon>
    </lineage>
</organism>
<feature type="transmembrane region" description="Helical" evidence="2">
    <location>
        <begin position="21"/>
        <end position="38"/>
    </location>
</feature>
<keyword evidence="2" id="KW-1133">Transmembrane helix</keyword>
<dbReference type="Proteomes" id="UP000256941">
    <property type="component" value="Unassembled WGS sequence"/>
</dbReference>
<protein>
    <submittedName>
        <fullName evidence="3">Uncharacterized protein</fullName>
    </submittedName>
</protein>
<keyword evidence="2" id="KW-0472">Membrane</keyword>
<accession>A0A3D9XJF9</accession>
<keyword evidence="1" id="KW-0175">Coiled coil</keyword>
<evidence type="ECO:0000313" key="4">
    <source>
        <dbReference type="Proteomes" id="UP000256941"/>
    </source>
</evidence>
<dbReference type="AlphaFoldDB" id="A0A3D9XJF9"/>
<dbReference type="EMBL" id="QTUJ01000002">
    <property type="protein sequence ID" value="REF69741.1"/>
    <property type="molecule type" value="Genomic_DNA"/>
</dbReference>
<gene>
    <name evidence="3" type="ORF">BDD41_2455</name>
</gene>
<evidence type="ECO:0000313" key="3">
    <source>
        <dbReference type="EMBL" id="REF69741.1"/>
    </source>
</evidence>
<sequence length="192" mass="20950">MKLFEKPQPPQSKLQEFRDGMIGLLIVVGLVVWGWNWLTGDAEPVTAAQVELSPEEAAAATEAAARKAVAEKAEAERLAAEAEAEAKAAAEATKVEAAAKAKEKAHEKRYGFHCLSGWDGSHRGLVTQVKERLHDPHSFEHDKTQTWPVQPDGRNQILMTYRAKNGFGALMLGKAVGSFDNETCDVTVDLVE</sequence>
<evidence type="ECO:0000256" key="2">
    <source>
        <dbReference type="SAM" id="Phobius"/>
    </source>
</evidence>